<dbReference type="GO" id="GO:0005096">
    <property type="term" value="F:GTPase activator activity"/>
    <property type="evidence" value="ECO:0007669"/>
    <property type="project" value="InterPro"/>
</dbReference>
<feature type="coiled-coil region" evidence="1">
    <location>
        <begin position="292"/>
        <end position="319"/>
    </location>
</feature>
<dbReference type="InterPro" id="IPR018514">
    <property type="entry name" value="Rabaptin_CC"/>
</dbReference>
<dbReference type="PANTHER" id="PTHR31179">
    <property type="entry name" value="RAB GTPASE-BINDING EFFECTOR PROTEIN"/>
    <property type="match status" value="1"/>
</dbReference>
<organism evidence="3">
    <name type="scientific">Timema cristinae</name>
    <name type="common">Walking stick</name>
    <dbReference type="NCBI Taxonomy" id="61476"/>
    <lineage>
        <taxon>Eukaryota</taxon>
        <taxon>Metazoa</taxon>
        <taxon>Ecdysozoa</taxon>
        <taxon>Arthropoda</taxon>
        <taxon>Hexapoda</taxon>
        <taxon>Insecta</taxon>
        <taxon>Pterygota</taxon>
        <taxon>Neoptera</taxon>
        <taxon>Polyneoptera</taxon>
        <taxon>Phasmatodea</taxon>
        <taxon>Timematodea</taxon>
        <taxon>Timematoidea</taxon>
        <taxon>Timematidae</taxon>
        <taxon>Timema</taxon>
    </lineage>
</organism>
<keyword evidence="1" id="KW-0175">Coiled coil</keyword>
<feature type="domain" description="Rabaptin coiled-coil" evidence="2">
    <location>
        <begin position="471"/>
        <end position="516"/>
    </location>
</feature>
<evidence type="ECO:0000256" key="1">
    <source>
        <dbReference type="SAM" id="Coils"/>
    </source>
</evidence>
<evidence type="ECO:0000259" key="2">
    <source>
        <dbReference type="Pfam" id="PF03528"/>
    </source>
</evidence>
<reference evidence="3" key="1">
    <citation type="submission" date="2020-11" db="EMBL/GenBank/DDBJ databases">
        <authorList>
            <person name="Tran Van P."/>
        </authorList>
    </citation>
    <scope>NUCLEOTIDE SEQUENCE</scope>
</reference>
<dbReference type="AlphaFoldDB" id="A0A7R9D6U1"/>
<name>A0A7R9D6U1_TIMCR</name>
<feature type="coiled-coil region" evidence="1">
    <location>
        <begin position="473"/>
        <end position="521"/>
    </location>
</feature>
<proteinExistence type="predicted"/>
<dbReference type="EMBL" id="OC320511">
    <property type="protein sequence ID" value="CAD7408242.1"/>
    <property type="molecule type" value="Genomic_DNA"/>
</dbReference>
<sequence>MESADESQATLEEPLVPNMELQLVPGAEDLSRKVKEMSLEKDKILEEFGHQRAKMKEFYLQKDEELKRALSEKERLVEEVTKLGADLDEARSQVLLEGFRKEECLEEEKRRYQEEISSLQQLVQVRSPVLCSMSSQKPCVVFHVQSEALCCVPCPVRSPVLCSMSSQKPCVVFHVQSEALCCVPCPVRSPVLCSMSSQKPCVVFHVQSEALCCVPCPVRSPVLCSMSSQKPCVVFHVQSEGLCCVPCPVRRPVLCSMSSQKACVVFHVQSEALCCVHVQSEGLCCVLFTETIEESSMSRARLESDLRHLQQENERLVVELQALHTPAFVPPAAPPPEQGGGPMLALTAVTKTLARKLGADTSTTTQDNLEDSMRKGKALEIFWNLKGNILKFLEENGELPDECTLLKNEDWLWELAFLTDTMGHLNNLNQRLQDFQDEKNNVQLFTNPFSISMEEMVLYPSDVQIETLDIQNNAAIRSKYKEAQEDAEVLRSLVIPLEEEIQVLKDKLRSTDKELQRYQGDAVIGGSPGTSEQRKHLLGRNISGKIVVRPTLGRRSEGKIVVRPALGRRSEGKIVVRPALSHRSEGKIVVRPALGHRSEGKIVVRPTLGRRSEGKIVVRPTLGRRREGKIVVRPTLGRRSEGKIVVRPTLGRRSEGKVVVRPITHDVALRSQLQQRASFEMFLRTASWCVKECLLLAND</sequence>
<dbReference type="Pfam" id="PF03528">
    <property type="entry name" value="Rabaptin"/>
    <property type="match status" value="2"/>
</dbReference>
<dbReference type="GO" id="GO:0006897">
    <property type="term" value="P:endocytosis"/>
    <property type="evidence" value="ECO:0007669"/>
    <property type="project" value="InterPro"/>
</dbReference>
<dbReference type="PANTHER" id="PTHR31179:SF7">
    <property type="entry name" value="FYVE-TYPE DOMAIN-CONTAINING PROTEIN"/>
    <property type="match status" value="1"/>
</dbReference>
<evidence type="ECO:0000313" key="3">
    <source>
        <dbReference type="EMBL" id="CAD7408242.1"/>
    </source>
</evidence>
<dbReference type="GO" id="GO:0008083">
    <property type="term" value="F:growth factor activity"/>
    <property type="evidence" value="ECO:0007669"/>
    <property type="project" value="InterPro"/>
</dbReference>
<gene>
    <name evidence="3" type="ORF">TCEB3V08_LOCUS9437</name>
</gene>
<accession>A0A7R9D6U1</accession>
<feature type="coiled-coil region" evidence="1">
    <location>
        <begin position="27"/>
        <end position="125"/>
    </location>
</feature>
<protein>
    <recommendedName>
        <fullName evidence="2">Rabaptin coiled-coil domain-containing protein</fullName>
    </recommendedName>
</protein>
<dbReference type="InterPro" id="IPR003914">
    <property type="entry name" value="Rabaptin"/>
</dbReference>
<feature type="domain" description="Rabaptin coiled-coil" evidence="2">
    <location>
        <begin position="29"/>
        <end position="123"/>
    </location>
</feature>
<feature type="coiled-coil region" evidence="1">
    <location>
        <begin position="418"/>
        <end position="445"/>
    </location>
</feature>